<gene>
    <name evidence="15" type="ORF">ABVT11_18535</name>
</gene>
<dbReference type="InterPro" id="IPR006700">
    <property type="entry name" value="RsmE"/>
</dbReference>
<dbReference type="GO" id="GO:0008168">
    <property type="term" value="F:methyltransferase activity"/>
    <property type="evidence" value="ECO:0007669"/>
    <property type="project" value="UniProtKB-KW"/>
</dbReference>
<dbReference type="PIRSF" id="PIRSF015601">
    <property type="entry name" value="MTase_slr0722"/>
    <property type="match status" value="1"/>
</dbReference>
<dbReference type="Proteomes" id="UP001548590">
    <property type="component" value="Unassembled WGS sequence"/>
</dbReference>
<evidence type="ECO:0000256" key="5">
    <source>
        <dbReference type="ARBA" id="ARBA00022490"/>
    </source>
</evidence>
<dbReference type="NCBIfam" id="TIGR00046">
    <property type="entry name" value="RsmE family RNA methyltransferase"/>
    <property type="match status" value="1"/>
</dbReference>
<dbReference type="NCBIfam" id="NF008692">
    <property type="entry name" value="PRK11713.1-5"/>
    <property type="match status" value="1"/>
</dbReference>
<dbReference type="GO" id="GO:0032259">
    <property type="term" value="P:methylation"/>
    <property type="evidence" value="ECO:0007669"/>
    <property type="project" value="UniProtKB-KW"/>
</dbReference>
<reference evidence="15 16" key="1">
    <citation type="submission" date="2024-07" db="EMBL/GenBank/DDBJ databases">
        <title>Uliginosibacterium paludis KCTC:42655.</title>
        <authorList>
            <person name="Kim M.K."/>
        </authorList>
    </citation>
    <scope>NUCLEOTIDE SEQUENCE [LARGE SCALE GENOMIC DNA]</scope>
    <source>
        <strain evidence="15 16">KCTC 42655</strain>
    </source>
</reference>
<comment type="similarity">
    <text evidence="2 12">Belongs to the RNA methyltransferase RsmE family.</text>
</comment>
<evidence type="ECO:0000256" key="7">
    <source>
        <dbReference type="ARBA" id="ARBA00022603"/>
    </source>
</evidence>
<dbReference type="PANTHER" id="PTHR30027:SF3">
    <property type="entry name" value="16S RRNA (URACIL(1498)-N(3))-METHYLTRANSFERASE"/>
    <property type="match status" value="1"/>
</dbReference>
<evidence type="ECO:0000259" key="14">
    <source>
        <dbReference type="Pfam" id="PF20260"/>
    </source>
</evidence>
<comment type="caution">
    <text evidence="15">The sequence shown here is derived from an EMBL/GenBank/DDBJ whole genome shotgun (WGS) entry which is preliminary data.</text>
</comment>
<evidence type="ECO:0000256" key="10">
    <source>
        <dbReference type="ARBA" id="ARBA00025699"/>
    </source>
</evidence>
<dbReference type="SUPFAM" id="SSF75217">
    <property type="entry name" value="alpha/beta knot"/>
    <property type="match status" value="1"/>
</dbReference>
<name>A0ABV2CVN8_9RHOO</name>
<comment type="function">
    <text evidence="10 12">Specifically methylates the N3 position of the uracil ring of uridine 1498 (m3U1498) in 16S rRNA. Acts on the fully assembled 30S ribosomal subunit.</text>
</comment>
<dbReference type="Gene3D" id="3.40.1280.10">
    <property type="match status" value="1"/>
</dbReference>
<dbReference type="InterPro" id="IPR015947">
    <property type="entry name" value="PUA-like_sf"/>
</dbReference>
<organism evidence="15 16">
    <name type="scientific">Uliginosibacterium paludis</name>
    <dbReference type="NCBI Taxonomy" id="1615952"/>
    <lineage>
        <taxon>Bacteria</taxon>
        <taxon>Pseudomonadati</taxon>
        <taxon>Pseudomonadota</taxon>
        <taxon>Betaproteobacteria</taxon>
        <taxon>Rhodocyclales</taxon>
        <taxon>Zoogloeaceae</taxon>
        <taxon>Uliginosibacterium</taxon>
    </lineage>
</organism>
<dbReference type="InterPro" id="IPR029028">
    <property type="entry name" value="Alpha/beta_knot_MTases"/>
</dbReference>
<dbReference type="SUPFAM" id="SSF88697">
    <property type="entry name" value="PUA domain-like"/>
    <property type="match status" value="1"/>
</dbReference>
<evidence type="ECO:0000256" key="11">
    <source>
        <dbReference type="ARBA" id="ARBA00047944"/>
    </source>
</evidence>
<dbReference type="EC" id="2.1.1.193" evidence="3 12"/>
<evidence type="ECO:0000256" key="4">
    <source>
        <dbReference type="ARBA" id="ARBA00013673"/>
    </source>
</evidence>
<dbReference type="Gene3D" id="2.40.240.20">
    <property type="entry name" value="Hypothetical PUA domain-like, domain 1"/>
    <property type="match status" value="1"/>
</dbReference>
<keyword evidence="6 12" id="KW-0698">rRNA processing</keyword>
<protein>
    <recommendedName>
        <fullName evidence="4 12">Ribosomal RNA small subunit methyltransferase E</fullName>
        <ecNumber evidence="3 12">2.1.1.193</ecNumber>
    </recommendedName>
</protein>
<dbReference type="Pfam" id="PF20260">
    <property type="entry name" value="PUA_4"/>
    <property type="match status" value="1"/>
</dbReference>
<evidence type="ECO:0000313" key="16">
    <source>
        <dbReference type="Proteomes" id="UP001548590"/>
    </source>
</evidence>
<dbReference type="EMBL" id="JBEWLZ010000016">
    <property type="protein sequence ID" value="MET1491843.1"/>
    <property type="molecule type" value="Genomic_DNA"/>
</dbReference>
<dbReference type="InterPro" id="IPR046886">
    <property type="entry name" value="RsmE_MTase_dom"/>
</dbReference>
<keyword evidence="7 12" id="KW-0489">Methyltransferase</keyword>
<dbReference type="RefSeq" id="WP_345930007.1">
    <property type="nucleotide sequence ID" value="NZ_JBDIVF010000013.1"/>
</dbReference>
<feature type="domain" description="Ribosomal RNA small subunit methyltransferase E PUA-like" evidence="14">
    <location>
        <begin position="19"/>
        <end position="58"/>
    </location>
</feature>
<sequence>MPPRFHCPLPLAEDLSLRLPDEVAHHALRVLRLRYGEPVRVFDGKGAEFDAELVKLDGEAGVKLGRPVEGEREAPLQVTLVQALAVADKMDWIVQKAVELGAVAVQPVEAERCVLKLVGERAGKRVEHWRQVAVSAAEQCGRRRLCEVGELRRLPQWLAGNVQGERWILSPDEGEALSAMPRPEGPVSLLIGPEGGWSEGELAAARAAGCRPVRLGPRVLRTETAGLAALAAMMALWGDF</sequence>
<feature type="domain" description="Ribosomal RNA small subunit methyltransferase E methyltransferase" evidence="13">
    <location>
        <begin position="73"/>
        <end position="234"/>
    </location>
</feature>
<evidence type="ECO:0000256" key="2">
    <source>
        <dbReference type="ARBA" id="ARBA00005528"/>
    </source>
</evidence>
<keyword evidence="5 12" id="KW-0963">Cytoplasm</keyword>
<evidence type="ECO:0000256" key="8">
    <source>
        <dbReference type="ARBA" id="ARBA00022679"/>
    </source>
</evidence>
<comment type="subcellular location">
    <subcellularLocation>
        <location evidence="1 12">Cytoplasm</location>
    </subcellularLocation>
</comment>
<evidence type="ECO:0000256" key="3">
    <source>
        <dbReference type="ARBA" id="ARBA00012328"/>
    </source>
</evidence>
<dbReference type="InterPro" id="IPR046887">
    <property type="entry name" value="RsmE_PUA-like"/>
</dbReference>
<comment type="catalytic activity">
    <reaction evidence="11 12">
        <text>uridine(1498) in 16S rRNA + S-adenosyl-L-methionine = N(3)-methyluridine(1498) in 16S rRNA + S-adenosyl-L-homocysteine + H(+)</text>
        <dbReference type="Rhea" id="RHEA:42920"/>
        <dbReference type="Rhea" id="RHEA-COMP:10283"/>
        <dbReference type="Rhea" id="RHEA-COMP:10284"/>
        <dbReference type="ChEBI" id="CHEBI:15378"/>
        <dbReference type="ChEBI" id="CHEBI:57856"/>
        <dbReference type="ChEBI" id="CHEBI:59789"/>
        <dbReference type="ChEBI" id="CHEBI:65315"/>
        <dbReference type="ChEBI" id="CHEBI:74502"/>
        <dbReference type="EC" id="2.1.1.193"/>
    </reaction>
</comment>
<evidence type="ECO:0000256" key="6">
    <source>
        <dbReference type="ARBA" id="ARBA00022552"/>
    </source>
</evidence>
<evidence type="ECO:0000256" key="1">
    <source>
        <dbReference type="ARBA" id="ARBA00004496"/>
    </source>
</evidence>
<evidence type="ECO:0000259" key="13">
    <source>
        <dbReference type="Pfam" id="PF04452"/>
    </source>
</evidence>
<evidence type="ECO:0000313" key="15">
    <source>
        <dbReference type="EMBL" id="MET1491843.1"/>
    </source>
</evidence>
<evidence type="ECO:0000256" key="9">
    <source>
        <dbReference type="ARBA" id="ARBA00022691"/>
    </source>
</evidence>
<dbReference type="CDD" id="cd18084">
    <property type="entry name" value="RsmE-like"/>
    <property type="match status" value="1"/>
</dbReference>
<keyword evidence="16" id="KW-1185">Reference proteome</keyword>
<dbReference type="PANTHER" id="PTHR30027">
    <property type="entry name" value="RIBOSOMAL RNA SMALL SUBUNIT METHYLTRANSFERASE E"/>
    <property type="match status" value="1"/>
</dbReference>
<keyword evidence="9 12" id="KW-0949">S-adenosyl-L-methionine</keyword>
<proteinExistence type="inferred from homology"/>
<evidence type="ECO:0000256" key="12">
    <source>
        <dbReference type="PIRNR" id="PIRNR015601"/>
    </source>
</evidence>
<keyword evidence="8 12" id="KW-0808">Transferase</keyword>
<dbReference type="Pfam" id="PF04452">
    <property type="entry name" value="Methyltrans_RNA"/>
    <property type="match status" value="1"/>
</dbReference>
<dbReference type="InterPro" id="IPR029026">
    <property type="entry name" value="tRNA_m1G_MTases_N"/>
</dbReference>
<accession>A0ABV2CVN8</accession>